<dbReference type="AlphaFoldDB" id="A0A225WAG1"/>
<accession>A0A225WAG1</accession>
<proteinExistence type="predicted"/>
<evidence type="ECO:0000313" key="2">
    <source>
        <dbReference type="Proteomes" id="UP000198211"/>
    </source>
</evidence>
<evidence type="ECO:0000313" key="1">
    <source>
        <dbReference type="EMBL" id="OWZ14713.1"/>
    </source>
</evidence>
<dbReference type="OrthoDB" id="125983at2759"/>
<dbReference type="EMBL" id="NBNE01001279">
    <property type="protein sequence ID" value="OWZ14713.1"/>
    <property type="molecule type" value="Genomic_DNA"/>
</dbReference>
<name>A0A225WAG1_9STRA</name>
<protein>
    <recommendedName>
        <fullName evidence="3">C1q domain-containing protein</fullName>
    </recommendedName>
</protein>
<keyword evidence="2" id="KW-1185">Reference proteome</keyword>
<dbReference type="Gene3D" id="2.60.120.40">
    <property type="match status" value="1"/>
</dbReference>
<organism evidence="1 2">
    <name type="scientific">Phytophthora megakarya</name>
    <dbReference type="NCBI Taxonomy" id="4795"/>
    <lineage>
        <taxon>Eukaryota</taxon>
        <taxon>Sar</taxon>
        <taxon>Stramenopiles</taxon>
        <taxon>Oomycota</taxon>
        <taxon>Peronosporomycetes</taxon>
        <taxon>Peronosporales</taxon>
        <taxon>Peronosporaceae</taxon>
        <taxon>Phytophthora</taxon>
    </lineage>
</organism>
<evidence type="ECO:0008006" key="3">
    <source>
        <dbReference type="Google" id="ProtNLM"/>
    </source>
</evidence>
<gene>
    <name evidence="1" type="ORF">PHMEG_00011768</name>
</gene>
<reference evidence="2" key="1">
    <citation type="submission" date="2017-03" db="EMBL/GenBank/DDBJ databases">
        <title>Phytopthora megakarya and P. palmivora, two closely related causual agents of cacao black pod achieved similar genome size and gene model numbers by different mechanisms.</title>
        <authorList>
            <person name="Ali S."/>
            <person name="Shao J."/>
            <person name="Larry D.J."/>
            <person name="Kronmiller B."/>
            <person name="Shen D."/>
            <person name="Strem M.D."/>
            <person name="Melnick R.L."/>
            <person name="Guiltinan M.J."/>
            <person name="Tyler B.M."/>
            <person name="Meinhardt L.W."/>
            <person name="Bailey B.A."/>
        </authorList>
    </citation>
    <scope>NUCLEOTIDE SEQUENCE [LARGE SCALE GENOMIC DNA]</scope>
    <source>
        <strain evidence="2">zdho120</strain>
    </source>
</reference>
<comment type="caution">
    <text evidence="1">The sequence shown here is derived from an EMBL/GenBank/DDBJ whole genome shotgun (WGS) entry which is preliminary data.</text>
</comment>
<dbReference type="Proteomes" id="UP000198211">
    <property type="component" value="Unassembled WGS sequence"/>
</dbReference>
<dbReference type="InterPro" id="IPR008983">
    <property type="entry name" value="Tumour_necrosis_fac-like_dom"/>
</dbReference>
<sequence>MSIKLRLLRSVRNVNYVFKLNPVEVKKIDILESKLKDQQDELDRLRGKIGEINPTFLYVESTTWVSSKLKWENVTSEKFALTANNTSIRVLAPGLYNIGVLVNHMPVQNHVMGTISLQKNGAQIQCAVTSATYDNYNGRYQSHQTSSSLMCIVQIKENEEITVVCTGSSAIANASSYLTALWIGD</sequence>